<dbReference type="PANTHER" id="PTHR45726">
    <property type="entry name" value="LEUKOTRIENE A-4 HYDROLASE"/>
    <property type="match status" value="1"/>
</dbReference>
<keyword evidence="7" id="KW-1185">Reference proteome</keyword>
<keyword evidence="2" id="KW-0862">Zinc</keyword>
<feature type="binding site" evidence="2">
    <location>
        <position position="350"/>
    </location>
    <ligand>
        <name>Zn(2+)</name>
        <dbReference type="ChEBI" id="CHEBI:29105"/>
        <note>catalytic</note>
    </ligand>
</feature>
<comment type="caution">
    <text evidence="6">The sequence shown here is derived from an EMBL/GenBank/DDBJ whole genome shotgun (WGS) entry which is preliminary data.</text>
</comment>
<dbReference type="InterPro" id="IPR014782">
    <property type="entry name" value="Peptidase_M1_dom"/>
</dbReference>
<keyword evidence="2" id="KW-0479">Metal-binding</keyword>
<feature type="binding site" evidence="2">
    <location>
        <position position="331"/>
    </location>
    <ligand>
        <name>Zn(2+)</name>
        <dbReference type="ChEBI" id="CHEBI:29105"/>
        <note>catalytic</note>
    </ligand>
</feature>
<organism evidence="6 7">
    <name type="scientific">Fibrisoma montanum</name>
    <dbReference type="NCBI Taxonomy" id="2305895"/>
    <lineage>
        <taxon>Bacteria</taxon>
        <taxon>Pseudomonadati</taxon>
        <taxon>Bacteroidota</taxon>
        <taxon>Cytophagia</taxon>
        <taxon>Cytophagales</taxon>
        <taxon>Spirosomataceae</taxon>
        <taxon>Fibrisoma</taxon>
    </lineage>
</organism>
<feature type="domain" description="Peptidase M1 membrane alanine aminopeptidase" evidence="4">
    <location>
        <begin position="268"/>
        <end position="463"/>
    </location>
</feature>
<evidence type="ECO:0000256" key="1">
    <source>
        <dbReference type="PIRSR" id="PIRSR634015-1"/>
    </source>
</evidence>
<dbReference type="InterPro" id="IPR034015">
    <property type="entry name" value="M1_LTA4H"/>
</dbReference>
<dbReference type="PANTHER" id="PTHR45726:SF3">
    <property type="entry name" value="LEUKOTRIENE A-4 HYDROLASE"/>
    <property type="match status" value="1"/>
</dbReference>
<evidence type="ECO:0000259" key="5">
    <source>
        <dbReference type="Pfam" id="PF17900"/>
    </source>
</evidence>
<dbReference type="Proteomes" id="UP000283523">
    <property type="component" value="Unassembled WGS sequence"/>
</dbReference>
<dbReference type="CDD" id="cd09603">
    <property type="entry name" value="M1_APN_like"/>
    <property type="match status" value="1"/>
</dbReference>
<feature type="signal peptide" evidence="3">
    <location>
        <begin position="1"/>
        <end position="19"/>
    </location>
</feature>
<protein>
    <submittedName>
        <fullName evidence="6">M1 family peptidase</fullName>
    </submittedName>
</protein>
<feature type="chain" id="PRO_5019444667" evidence="3">
    <location>
        <begin position="20"/>
        <end position="548"/>
    </location>
</feature>
<name>A0A418MIB8_9BACT</name>
<dbReference type="InterPro" id="IPR027268">
    <property type="entry name" value="Peptidase_M4/M1_CTD_sf"/>
</dbReference>
<evidence type="ECO:0000259" key="4">
    <source>
        <dbReference type="Pfam" id="PF01433"/>
    </source>
</evidence>
<dbReference type="GO" id="GO:0008237">
    <property type="term" value="F:metallopeptidase activity"/>
    <property type="evidence" value="ECO:0007669"/>
    <property type="project" value="InterPro"/>
</dbReference>
<evidence type="ECO:0000256" key="2">
    <source>
        <dbReference type="PIRSR" id="PIRSR634015-3"/>
    </source>
</evidence>
<evidence type="ECO:0000313" key="6">
    <source>
        <dbReference type="EMBL" id="RIV27156.1"/>
    </source>
</evidence>
<dbReference type="SUPFAM" id="SSF63737">
    <property type="entry name" value="Leukotriene A4 hydrolase N-terminal domain"/>
    <property type="match status" value="1"/>
</dbReference>
<dbReference type="OrthoDB" id="100605at2"/>
<dbReference type="AlphaFoldDB" id="A0A418MIB8"/>
<dbReference type="Pfam" id="PF01433">
    <property type="entry name" value="Peptidase_M1"/>
    <property type="match status" value="1"/>
</dbReference>
<feature type="active site" description="Proton donor" evidence="1">
    <location>
        <position position="403"/>
    </location>
</feature>
<dbReference type="Gene3D" id="2.60.40.1730">
    <property type="entry name" value="tricorn interacting facor f3 domain"/>
    <property type="match status" value="1"/>
</dbReference>
<dbReference type="SUPFAM" id="SSF55486">
    <property type="entry name" value="Metalloproteases ('zincins'), catalytic domain"/>
    <property type="match status" value="1"/>
</dbReference>
<keyword evidence="3" id="KW-0732">Signal</keyword>
<dbReference type="InterPro" id="IPR042097">
    <property type="entry name" value="Aminopeptidase_N-like_N_sf"/>
</dbReference>
<accession>A0A418MIB8</accession>
<feature type="active site" description="Proton acceptor" evidence="1">
    <location>
        <position position="328"/>
    </location>
</feature>
<proteinExistence type="predicted"/>
<sequence>MKRVNLAILAIFCYLSACAQPAADTNRYTRADSLRGGLRPERTSYDVLFYDLSLRVDPTSRTIEGSNVIRYSVVSAFQQMQVDLFANMTVRRITQNGKPLTYRRDGNAIFITMNEAQPVGQTREITISYEGSPTVAKNAPWDGGFVWQRDSVTNKPWVTVACEGTGASLWWPCKDHLSDEPDSMRIRVRVPNGLTCVSNGLLQGQRPVGPDQTEWSWFVHYPINSYNVTLNITDYAHFADEYRSPDGQRLQLDYYVLPVNLGKAKTHFEQVKGMLACYEQYFGKYPFWRDGYALVETPYWGMEHQSAIAYGNKYQNTPFNFDFIIIHESGHEYFGNSLSCADHAEMWIHEAFTTYAEALYMECTQGAARAQTYLNTQRPKIRNEYPMLGPLGVNADQPDTDIYYKGSWMLHTLRHAVNNDATWFAAIKALATEKKLSIVYTDEVIDFLTKRTGADLKPLFNQYLRHAELPVLEYQVVRTEANDWSIRHRWVANVQDFALPVQIRTGAGNWQTIRPGREWTTSSLGSAPGALTINTNIGLFGVRRLPTE</sequence>
<dbReference type="RefSeq" id="WP_119666007.1">
    <property type="nucleotide sequence ID" value="NZ_QXED01000001.1"/>
</dbReference>
<comment type="cofactor">
    <cofactor evidence="2">
        <name>Zn(2+)</name>
        <dbReference type="ChEBI" id="CHEBI:29105"/>
    </cofactor>
    <text evidence="2">Binds 1 zinc ion per subunit.</text>
</comment>
<feature type="domain" description="Aminopeptidase N-like N-terminal" evidence="5">
    <location>
        <begin position="50"/>
        <end position="226"/>
    </location>
</feature>
<evidence type="ECO:0000256" key="3">
    <source>
        <dbReference type="SAM" id="SignalP"/>
    </source>
</evidence>
<dbReference type="Pfam" id="PF17900">
    <property type="entry name" value="Peptidase_M1_N"/>
    <property type="match status" value="1"/>
</dbReference>
<dbReference type="GO" id="GO:0008270">
    <property type="term" value="F:zinc ion binding"/>
    <property type="evidence" value="ECO:0007669"/>
    <property type="project" value="InterPro"/>
</dbReference>
<dbReference type="Gene3D" id="1.10.390.10">
    <property type="entry name" value="Neutral Protease Domain 2"/>
    <property type="match status" value="1"/>
</dbReference>
<dbReference type="EMBL" id="QXED01000001">
    <property type="protein sequence ID" value="RIV27156.1"/>
    <property type="molecule type" value="Genomic_DNA"/>
</dbReference>
<gene>
    <name evidence="6" type="ORF">DYU11_02240</name>
</gene>
<dbReference type="InterPro" id="IPR045357">
    <property type="entry name" value="Aminopeptidase_N-like_N"/>
</dbReference>
<feature type="binding site" evidence="2">
    <location>
        <position position="327"/>
    </location>
    <ligand>
        <name>Zn(2+)</name>
        <dbReference type="ChEBI" id="CHEBI:29105"/>
        <note>catalytic</note>
    </ligand>
</feature>
<evidence type="ECO:0000313" key="7">
    <source>
        <dbReference type="Proteomes" id="UP000283523"/>
    </source>
</evidence>
<reference evidence="6 7" key="1">
    <citation type="submission" date="2018-08" db="EMBL/GenBank/DDBJ databases">
        <title>Fibrisoma montanum sp. nov., isolated from Danxia mountain soil.</title>
        <authorList>
            <person name="Huang Y."/>
        </authorList>
    </citation>
    <scope>NUCLEOTIDE SEQUENCE [LARGE SCALE GENOMIC DNA]</scope>
    <source>
        <strain evidence="6 7">HYT19</strain>
    </source>
</reference>